<organism evidence="1 2">
    <name type="scientific">Schizopora paradoxa</name>
    <dbReference type="NCBI Taxonomy" id="27342"/>
    <lineage>
        <taxon>Eukaryota</taxon>
        <taxon>Fungi</taxon>
        <taxon>Dikarya</taxon>
        <taxon>Basidiomycota</taxon>
        <taxon>Agaricomycotina</taxon>
        <taxon>Agaricomycetes</taxon>
        <taxon>Hymenochaetales</taxon>
        <taxon>Schizoporaceae</taxon>
        <taxon>Schizopora</taxon>
    </lineage>
</organism>
<reference evidence="1 2" key="1">
    <citation type="submission" date="2015-04" db="EMBL/GenBank/DDBJ databases">
        <title>Complete genome sequence of Schizopora paradoxa KUC8140, a cosmopolitan wood degrader in East Asia.</title>
        <authorList>
            <consortium name="DOE Joint Genome Institute"/>
            <person name="Min B."/>
            <person name="Park H."/>
            <person name="Jang Y."/>
            <person name="Kim J.-J."/>
            <person name="Kim K.H."/>
            <person name="Pangilinan J."/>
            <person name="Lipzen A."/>
            <person name="Riley R."/>
            <person name="Grigoriev I.V."/>
            <person name="Spatafora J.W."/>
            <person name="Choi I.-G."/>
        </authorList>
    </citation>
    <scope>NUCLEOTIDE SEQUENCE [LARGE SCALE GENOMIC DNA]</scope>
    <source>
        <strain evidence="1 2">KUC8140</strain>
    </source>
</reference>
<evidence type="ECO:0000313" key="2">
    <source>
        <dbReference type="Proteomes" id="UP000053477"/>
    </source>
</evidence>
<dbReference type="AlphaFoldDB" id="A0A0H2RIY0"/>
<proteinExistence type="predicted"/>
<sequence>MRRDFGGVDDHSQSTQPKARSFTSYIAPCAYNGVKLGPRGLRPPSSASHRLSSFVNFVKYRSPVFRDVPDAPIRSFLLRSSLLEAWYCEEEENTFSTHVARMYRRAYFEPESHEVRPLRIVEDLGKPCAAGNDWTLMASTYFWTVLPRRPLVTGRR</sequence>
<keyword evidence="2" id="KW-1185">Reference proteome</keyword>
<dbReference type="InParanoid" id="A0A0H2RIY0"/>
<dbReference type="Proteomes" id="UP000053477">
    <property type="component" value="Unassembled WGS sequence"/>
</dbReference>
<gene>
    <name evidence="1" type="ORF">SCHPADRAFT_450960</name>
</gene>
<evidence type="ECO:0000313" key="1">
    <source>
        <dbReference type="EMBL" id="KLO11819.1"/>
    </source>
</evidence>
<name>A0A0H2RIY0_9AGAM</name>
<dbReference type="EMBL" id="KQ085991">
    <property type="protein sequence ID" value="KLO11819.1"/>
    <property type="molecule type" value="Genomic_DNA"/>
</dbReference>
<accession>A0A0H2RIY0</accession>
<protein>
    <submittedName>
        <fullName evidence="1">Uncharacterized protein</fullName>
    </submittedName>
</protein>